<evidence type="ECO:0000256" key="1">
    <source>
        <dbReference type="ARBA" id="ARBA00022679"/>
    </source>
</evidence>
<feature type="domain" description="Adenylyltransferase AadA C-terminal" evidence="4">
    <location>
        <begin position="152"/>
        <end position="254"/>
    </location>
</feature>
<evidence type="ECO:0000256" key="2">
    <source>
        <dbReference type="ARBA" id="ARBA00023251"/>
    </source>
</evidence>
<dbReference type="RefSeq" id="WP_063245136.1">
    <property type="nucleotide sequence ID" value="NZ_LUKF01000020.1"/>
</dbReference>
<dbReference type="GO" id="GO:0070566">
    <property type="term" value="F:adenylyltransferase activity"/>
    <property type="evidence" value="ECO:0007669"/>
    <property type="project" value="InterPro"/>
</dbReference>
<dbReference type="Gene3D" id="3.30.460.10">
    <property type="entry name" value="Beta Polymerase, domain 2"/>
    <property type="match status" value="1"/>
</dbReference>
<dbReference type="CDD" id="cd05403">
    <property type="entry name" value="NT_KNTase_like"/>
    <property type="match status" value="1"/>
</dbReference>
<evidence type="ECO:0000259" key="4">
    <source>
        <dbReference type="Pfam" id="PF13427"/>
    </source>
</evidence>
<comment type="caution">
    <text evidence="6">The sequence shown here is derived from an EMBL/GenBank/DDBJ whole genome shotgun (WGS) entry which is preliminary data.</text>
</comment>
<protein>
    <submittedName>
        <fullName evidence="6">ANT(3'') family aminoglycoside nucleotidyltransferase</fullName>
    </submittedName>
</protein>
<accession>A0A150WBT6</accession>
<dbReference type="InterPro" id="IPR024172">
    <property type="entry name" value="AadA/Aad9"/>
</dbReference>
<dbReference type="Proteomes" id="UP000075391">
    <property type="component" value="Unassembled WGS sequence"/>
</dbReference>
<dbReference type="InterPro" id="IPR025184">
    <property type="entry name" value="AadA_C"/>
</dbReference>
<comment type="catalytic activity">
    <reaction evidence="3">
        <text>spectinomycin + ATP = 9-O-adenylylspectinomycin + diphosphate</text>
        <dbReference type="Rhea" id="RHEA:63228"/>
        <dbReference type="ChEBI" id="CHEBI:30616"/>
        <dbReference type="ChEBI" id="CHEBI:33019"/>
        <dbReference type="ChEBI" id="CHEBI:146260"/>
        <dbReference type="ChEBI" id="CHEBI:146261"/>
    </reaction>
</comment>
<name>A0A150WBT6_BDEBC</name>
<gene>
    <name evidence="6" type="ORF">AZI85_12925</name>
</gene>
<keyword evidence="1 6" id="KW-0808">Transferase</keyword>
<reference evidence="6 7" key="1">
    <citation type="submission" date="2016-03" db="EMBL/GenBank/DDBJ databases">
        <authorList>
            <person name="Ploux O."/>
        </authorList>
    </citation>
    <scope>NUCLEOTIDE SEQUENCE [LARGE SCALE GENOMIC DNA]</scope>
    <source>
        <strain evidence="6 7">BER2</strain>
    </source>
</reference>
<feature type="domain" description="Polymerase beta nucleotidyltransferase" evidence="5">
    <location>
        <begin position="17"/>
        <end position="75"/>
    </location>
</feature>
<dbReference type="EMBL" id="LUKF01000020">
    <property type="protein sequence ID" value="KYG60370.1"/>
    <property type="molecule type" value="Genomic_DNA"/>
</dbReference>
<dbReference type="InterPro" id="IPR041633">
    <property type="entry name" value="Polbeta"/>
</dbReference>
<organism evidence="6 7">
    <name type="scientific">Bdellovibrio bacteriovorus</name>
    <dbReference type="NCBI Taxonomy" id="959"/>
    <lineage>
        <taxon>Bacteria</taxon>
        <taxon>Pseudomonadati</taxon>
        <taxon>Bdellovibrionota</taxon>
        <taxon>Bdellovibrionia</taxon>
        <taxon>Bdellovibrionales</taxon>
        <taxon>Pseudobdellovibrionaceae</taxon>
        <taxon>Bdellovibrio</taxon>
    </lineage>
</organism>
<evidence type="ECO:0000313" key="6">
    <source>
        <dbReference type="EMBL" id="KYG60370.1"/>
    </source>
</evidence>
<dbReference type="Pfam" id="PF18765">
    <property type="entry name" value="Polbeta"/>
    <property type="match status" value="1"/>
</dbReference>
<dbReference type="GO" id="GO:0046677">
    <property type="term" value="P:response to antibiotic"/>
    <property type="evidence" value="ECO:0007669"/>
    <property type="project" value="UniProtKB-KW"/>
</dbReference>
<dbReference type="PIRSF" id="PIRSF000819">
    <property type="entry name" value="Streptomycin_3-adenylyltransf"/>
    <property type="match status" value="1"/>
</dbReference>
<dbReference type="NCBIfam" id="NF010309">
    <property type="entry name" value="PRK13746.1"/>
    <property type="match status" value="1"/>
</dbReference>
<dbReference type="Pfam" id="PF13427">
    <property type="entry name" value="AadA_C"/>
    <property type="match status" value="1"/>
</dbReference>
<dbReference type="InterPro" id="IPR043519">
    <property type="entry name" value="NT_sf"/>
</dbReference>
<dbReference type="SUPFAM" id="SSF81301">
    <property type="entry name" value="Nucleotidyltransferase"/>
    <property type="match status" value="1"/>
</dbReference>
<proteinExistence type="predicted"/>
<evidence type="ECO:0000259" key="5">
    <source>
        <dbReference type="Pfam" id="PF18765"/>
    </source>
</evidence>
<evidence type="ECO:0000256" key="3">
    <source>
        <dbReference type="ARBA" id="ARBA00047831"/>
    </source>
</evidence>
<dbReference type="AlphaFoldDB" id="A0A150WBT6"/>
<evidence type="ECO:0000313" key="7">
    <source>
        <dbReference type="Proteomes" id="UP000075391"/>
    </source>
</evidence>
<dbReference type="OrthoDB" id="7058480at2"/>
<keyword evidence="2" id="KW-0046">Antibiotic resistance</keyword>
<sequence length="262" mass="29756">MSEEVATPYQGQIDAAIKVLKGHIPDLLAIHLYGSAIDGGLKPSSDIDLLVTLNRSLEEDTRKNLLRDLLTVSAPPKTNKNLRALEITAIVYEEIRPWRYPPKRELQFGEWLRNDLLKGIFDLPTLDHDLAILLTKVRQKSISLWGPEAVTMFDPVPQKDFFQAMNKTLILWNTPEDWKGDERNVVLTLARIWFSAATGEITSKEKAATWVLQQLPPEHQNILKSAQADYLGKEKENLTSQEQDLNAFINFTKKSAKSLLEK</sequence>